<keyword evidence="3" id="KW-1185">Reference proteome</keyword>
<feature type="transmembrane region" description="Helical" evidence="1">
    <location>
        <begin position="140"/>
        <end position="156"/>
    </location>
</feature>
<reference evidence="2 3" key="1">
    <citation type="submission" date="2021-01" db="EMBL/GenBank/DDBJ databases">
        <title>Actinoplanes sp. nov. LDG1-06 isolated from lichen.</title>
        <authorList>
            <person name="Saeng-In P."/>
            <person name="Phongsopitanun W."/>
            <person name="Kanchanasin P."/>
            <person name="Yuki M."/>
            <person name="Kudo T."/>
            <person name="Ohkuma M."/>
            <person name="Tanasupawat S."/>
        </authorList>
    </citation>
    <scope>NUCLEOTIDE SEQUENCE [LARGE SCALE GENOMIC DNA]</scope>
    <source>
        <strain evidence="2 3">LDG1-06</strain>
    </source>
</reference>
<dbReference type="Proteomes" id="UP000632138">
    <property type="component" value="Unassembled WGS sequence"/>
</dbReference>
<protein>
    <submittedName>
        <fullName evidence="2">DUF2270 domain-containing protein</fullName>
    </submittedName>
</protein>
<feature type="transmembrane region" description="Helical" evidence="1">
    <location>
        <begin position="55"/>
        <end position="74"/>
    </location>
</feature>
<evidence type="ECO:0000256" key="1">
    <source>
        <dbReference type="SAM" id="Phobius"/>
    </source>
</evidence>
<sequence>MPTAFEVRLENLRKEYEYTETAIRTYDDHAFKVKNWAITVCSAVTLIAINSHRPVMYLVGVVAALGFWVMDAYTRLTQRIFIRRNRAMERFFHGPALDEAFEAQSLNGIDVPLLSDVMGKVPRSALARQILFEARMFPTYYLYVALLTLMIALFVADLA</sequence>
<name>A0ABS2A705_9ACTN</name>
<proteinExistence type="predicted"/>
<keyword evidence="1" id="KW-0812">Transmembrane</keyword>
<keyword evidence="1" id="KW-1133">Transmembrane helix</keyword>
<dbReference type="EMBL" id="JAENHP010000002">
    <property type="protein sequence ID" value="MBM2615622.1"/>
    <property type="molecule type" value="Genomic_DNA"/>
</dbReference>
<gene>
    <name evidence="2" type="ORF">JIG36_08595</name>
</gene>
<dbReference type="RefSeq" id="WP_203375494.1">
    <property type="nucleotide sequence ID" value="NZ_JAENHP010000002.1"/>
</dbReference>
<accession>A0ABS2A705</accession>
<evidence type="ECO:0000313" key="3">
    <source>
        <dbReference type="Proteomes" id="UP000632138"/>
    </source>
</evidence>
<organism evidence="2 3">
    <name type="scientific">Paractinoplanes ovalisporus</name>
    <dbReference type="NCBI Taxonomy" id="2810368"/>
    <lineage>
        <taxon>Bacteria</taxon>
        <taxon>Bacillati</taxon>
        <taxon>Actinomycetota</taxon>
        <taxon>Actinomycetes</taxon>
        <taxon>Micromonosporales</taxon>
        <taxon>Micromonosporaceae</taxon>
        <taxon>Paractinoplanes</taxon>
    </lineage>
</organism>
<keyword evidence="1" id="KW-0472">Membrane</keyword>
<comment type="caution">
    <text evidence="2">The sequence shown here is derived from an EMBL/GenBank/DDBJ whole genome shotgun (WGS) entry which is preliminary data.</text>
</comment>
<evidence type="ECO:0000313" key="2">
    <source>
        <dbReference type="EMBL" id="MBM2615622.1"/>
    </source>
</evidence>